<reference evidence="2" key="1">
    <citation type="journal article" date="2005" name="Nature">
        <title>The map-based sequence of the rice genome.</title>
        <authorList>
            <consortium name="International rice genome sequencing project (IRGSP)"/>
            <person name="Matsumoto T."/>
            <person name="Wu J."/>
            <person name="Kanamori H."/>
            <person name="Katayose Y."/>
            <person name="Fujisawa M."/>
            <person name="Namiki N."/>
            <person name="Mizuno H."/>
            <person name="Yamamoto K."/>
            <person name="Antonio B.A."/>
            <person name="Baba T."/>
            <person name="Sakata K."/>
            <person name="Nagamura Y."/>
            <person name="Aoki H."/>
            <person name="Arikawa K."/>
            <person name="Arita K."/>
            <person name="Bito T."/>
            <person name="Chiden Y."/>
            <person name="Fujitsuka N."/>
            <person name="Fukunaka R."/>
            <person name="Hamada M."/>
            <person name="Harada C."/>
            <person name="Hayashi A."/>
            <person name="Hijishita S."/>
            <person name="Honda M."/>
            <person name="Hosokawa S."/>
            <person name="Ichikawa Y."/>
            <person name="Idonuma A."/>
            <person name="Iijima M."/>
            <person name="Ikeda M."/>
            <person name="Ikeno M."/>
            <person name="Ito K."/>
            <person name="Ito S."/>
            <person name="Ito T."/>
            <person name="Ito Y."/>
            <person name="Ito Y."/>
            <person name="Iwabuchi A."/>
            <person name="Kamiya K."/>
            <person name="Karasawa W."/>
            <person name="Kurita K."/>
            <person name="Katagiri S."/>
            <person name="Kikuta A."/>
            <person name="Kobayashi H."/>
            <person name="Kobayashi N."/>
            <person name="Machita K."/>
            <person name="Maehara T."/>
            <person name="Masukawa M."/>
            <person name="Mizubayashi T."/>
            <person name="Mukai Y."/>
            <person name="Nagasaki H."/>
            <person name="Nagata Y."/>
            <person name="Naito S."/>
            <person name="Nakashima M."/>
            <person name="Nakama Y."/>
            <person name="Nakamichi Y."/>
            <person name="Nakamura M."/>
            <person name="Meguro A."/>
            <person name="Negishi M."/>
            <person name="Ohta I."/>
            <person name="Ohta T."/>
            <person name="Okamoto M."/>
            <person name="Ono N."/>
            <person name="Saji S."/>
            <person name="Sakaguchi M."/>
            <person name="Sakai K."/>
            <person name="Shibata M."/>
            <person name="Shimokawa T."/>
            <person name="Song J."/>
            <person name="Takazaki Y."/>
            <person name="Terasawa K."/>
            <person name="Tsugane M."/>
            <person name="Tsuji K."/>
            <person name="Ueda S."/>
            <person name="Waki K."/>
            <person name="Yamagata H."/>
            <person name="Yamamoto M."/>
            <person name="Yamamoto S."/>
            <person name="Yamane H."/>
            <person name="Yoshiki S."/>
            <person name="Yoshihara R."/>
            <person name="Yukawa K."/>
            <person name="Zhong H."/>
            <person name="Yano M."/>
            <person name="Yuan Q."/>
            <person name="Ouyang S."/>
            <person name="Liu J."/>
            <person name="Jones K.M."/>
            <person name="Gansberger K."/>
            <person name="Moffat K."/>
            <person name="Hill J."/>
            <person name="Bera J."/>
            <person name="Fadrosh D."/>
            <person name="Jin S."/>
            <person name="Johri S."/>
            <person name="Kim M."/>
            <person name="Overton L."/>
            <person name="Reardon M."/>
            <person name="Tsitrin T."/>
            <person name="Vuong H."/>
            <person name="Weaver B."/>
            <person name="Ciecko A."/>
            <person name="Tallon L."/>
            <person name="Jackson J."/>
            <person name="Pai G."/>
            <person name="Aken S.V."/>
            <person name="Utterback T."/>
            <person name="Reidmuller S."/>
            <person name="Feldblyum T."/>
            <person name="Hsiao J."/>
            <person name="Zismann V."/>
            <person name="Iobst S."/>
            <person name="de Vazeille A.R."/>
            <person name="Buell C.R."/>
            <person name="Ying K."/>
            <person name="Li Y."/>
            <person name="Lu T."/>
            <person name="Huang Y."/>
            <person name="Zhao Q."/>
            <person name="Feng Q."/>
            <person name="Zhang L."/>
            <person name="Zhu J."/>
            <person name="Weng Q."/>
            <person name="Mu J."/>
            <person name="Lu Y."/>
            <person name="Fan D."/>
            <person name="Liu Y."/>
            <person name="Guan J."/>
            <person name="Zhang Y."/>
            <person name="Yu S."/>
            <person name="Liu X."/>
            <person name="Zhang Y."/>
            <person name="Hong G."/>
            <person name="Han B."/>
            <person name="Choisne N."/>
            <person name="Demange N."/>
            <person name="Orjeda G."/>
            <person name="Samain S."/>
            <person name="Cattolico L."/>
            <person name="Pelletier E."/>
            <person name="Couloux A."/>
            <person name="Segurens B."/>
            <person name="Wincker P."/>
            <person name="D'Hont A."/>
            <person name="Scarpelli C."/>
            <person name="Weissenbach J."/>
            <person name="Salanoubat M."/>
            <person name="Quetier F."/>
            <person name="Yu Y."/>
            <person name="Kim H.R."/>
            <person name="Rambo T."/>
            <person name="Currie J."/>
            <person name="Collura K."/>
            <person name="Luo M."/>
            <person name="Yang T."/>
            <person name="Ammiraju J.S.S."/>
            <person name="Engler F."/>
            <person name="Soderlund C."/>
            <person name="Wing R.A."/>
            <person name="Palmer L.E."/>
            <person name="de la Bastide M."/>
            <person name="Spiegel L."/>
            <person name="Nascimento L."/>
            <person name="Zutavern T."/>
            <person name="O'Shaughnessy A."/>
            <person name="Dike S."/>
            <person name="Dedhia N."/>
            <person name="Preston R."/>
            <person name="Balija V."/>
            <person name="McCombie W.R."/>
            <person name="Chow T."/>
            <person name="Chen H."/>
            <person name="Chung M."/>
            <person name="Chen C."/>
            <person name="Shaw J."/>
            <person name="Wu H."/>
            <person name="Hsiao K."/>
            <person name="Chao Y."/>
            <person name="Chu M."/>
            <person name="Cheng C."/>
            <person name="Hour A."/>
            <person name="Lee P."/>
            <person name="Lin S."/>
            <person name="Lin Y."/>
            <person name="Liou J."/>
            <person name="Liu S."/>
            <person name="Hsing Y."/>
            <person name="Raghuvanshi S."/>
            <person name="Mohanty A."/>
            <person name="Bharti A.K."/>
            <person name="Gaur A."/>
            <person name="Gupta V."/>
            <person name="Kumar D."/>
            <person name="Ravi V."/>
            <person name="Vij S."/>
            <person name="Kapur A."/>
            <person name="Khurana P."/>
            <person name="Khurana P."/>
            <person name="Khurana J.P."/>
            <person name="Tyagi A.K."/>
            <person name="Gaikwad K."/>
            <person name="Singh A."/>
            <person name="Dalal V."/>
            <person name="Srivastava S."/>
            <person name="Dixit A."/>
            <person name="Pal A.K."/>
            <person name="Ghazi I.A."/>
            <person name="Yadav M."/>
            <person name="Pandit A."/>
            <person name="Bhargava A."/>
            <person name="Sureshbabu K."/>
            <person name="Batra K."/>
            <person name="Sharma T.R."/>
            <person name="Mohapatra T."/>
            <person name="Singh N.K."/>
            <person name="Messing J."/>
            <person name="Nelson A.B."/>
            <person name="Fuks G."/>
            <person name="Kavchok S."/>
            <person name="Keizer G."/>
            <person name="Linton E."/>
            <person name="Llaca V."/>
            <person name="Song R."/>
            <person name="Tanyolac B."/>
            <person name="Young S."/>
            <person name="Ho-Il K."/>
            <person name="Hahn J.H."/>
            <person name="Sangsakoo G."/>
            <person name="Vanavichit A."/>
            <person name="de Mattos Luiz.A.T."/>
            <person name="Zimmer P.D."/>
            <person name="Malone G."/>
            <person name="Dellagostin O."/>
            <person name="de Oliveira A.C."/>
            <person name="Bevan M."/>
            <person name="Bancroft I."/>
            <person name="Minx P."/>
            <person name="Cordum H."/>
            <person name="Wilson R."/>
            <person name="Cheng Z."/>
            <person name="Jin W."/>
            <person name="Jiang J."/>
            <person name="Leong S.A."/>
            <person name="Iwama H."/>
            <person name="Gojobori T."/>
            <person name="Itoh T."/>
            <person name="Niimura Y."/>
            <person name="Fujii Y."/>
            <person name="Habara T."/>
            <person name="Sakai H."/>
            <person name="Sato Y."/>
            <person name="Wilson G."/>
            <person name="Kumar K."/>
            <person name="McCouch S."/>
            <person name="Juretic N."/>
            <person name="Hoen D."/>
            <person name="Wright S."/>
            <person name="Bruskiewich R."/>
            <person name="Bureau T."/>
            <person name="Miyao A."/>
            <person name="Hirochika H."/>
            <person name="Nishikawa T."/>
            <person name="Kadowaki K."/>
            <person name="Sugiura M."/>
            <person name="Burr B."/>
            <person name="Sasaki T."/>
        </authorList>
    </citation>
    <scope>NUCLEOTIDE SEQUENCE [LARGE SCALE GENOMIC DNA]</scope>
    <source>
        <strain evidence="2">cv. Nipponbare</strain>
    </source>
</reference>
<evidence type="ECO:0000313" key="2">
    <source>
        <dbReference type="Proteomes" id="UP000059680"/>
    </source>
</evidence>
<gene>
    <name evidence="1" type="ordered locus">Os04g0152975</name>
    <name evidence="1" type="ORF">OSNPB_040152975</name>
</gene>
<accession>A0A0P0W7A3</accession>
<dbReference type="AlphaFoldDB" id="A0A0P0W7A3"/>
<dbReference type="PaxDb" id="39947-A0A0P0W7A3"/>
<dbReference type="Proteomes" id="UP000059680">
    <property type="component" value="Chromosome 4"/>
</dbReference>
<reference evidence="1 2" key="3">
    <citation type="journal article" date="2013" name="Rice">
        <title>Improvement of the Oryza sativa Nipponbare reference genome using next generation sequence and optical map data.</title>
        <authorList>
            <person name="Kawahara Y."/>
            <person name="de la Bastide M."/>
            <person name="Hamilton J.P."/>
            <person name="Kanamori H."/>
            <person name="McCombie W.R."/>
            <person name="Ouyang S."/>
            <person name="Schwartz D.C."/>
            <person name="Tanaka T."/>
            <person name="Wu J."/>
            <person name="Zhou S."/>
            <person name="Childs K.L."/>
            <person name="Davidson R.M."/>
            <person name="Lin H."/>
            <person name="Quesada-Ocampo L."/>
            <person name="Vaillancourt B."/>
            <person name="Sakai H."/>
            <person name="Lee S.S."/>
            <person name="Kim J."/>
            <person name="Numa H."/>
            <person name="Itoh T."/>
            <person name="Buell C.R."/>
            <person name="Matsumoto T."/>
        </authorList>
    </citation>
    <scope>NUCLEOTIDE SEQUENCE [LARGE SCALE GENOMIC DNA]</scope>
    <source>
        <strain evidence="2">cv. Nipponbare</strain>
    </source>
</reference>
<organism evidence="1 2">
    <name type="scientific">Oryza sativa subsp. japonica</name>
    <name type="common">Rice</name>
    <dbReference type="NCBI Taxonomy" id="39947"/>
    <lineage>
        <taxon>Eukaryota</taxon>
        <taxon>Viridiplantae</taxon>
        <taxon>Streptophyta</taxon>
        <taxon>Embryophyta</taxon>
        <taxon>Tracheophyta</taxon>
        <taxon>Spermatophyta</taxon>
        <taxon>Magnoliopsida</taxon>
        <taxon>Liliopsida</taxon>
        <taxon>Poales</taxon>
        <taxon>Poaceae</taxon>
        <taxon>BOP clade</taxon>
        <taxon>Oryzoideae</taxon>
        <taxon>Oryzeae</taxon>
        <taxon>Oryzinae</taxon>
        <taxon>Oryza</taxon>
        <taxon>Oryza sativa</taxon>
    </lineage>
</organism>
<protein>
    <submittedName>
        <fullName evidence="1">Os04g0152975 protein</fullName>
    </submittedName>
</protein>
<keyword evidence="2" id="KW-1185">Reference proteome</keyword>
<reference evidence="1 2" key="2">
    <citation type="journal article" date="2013" name="Plant Cell Physiol.">
        <title>Rice Annotation Project Database (RAP-DB): an integrative and interactive database for rice genomics.</title>
        <authorList>
            <person name="Sakai H."/>
            <person name="Lee S.S."/>
            <person name="Tanaka T."/>
            <person name="Numa H."/>
            <person name="Kim J."/>
            <person name="Kawahara Y."/>
            <person name="Wakimoto H."/>
            <person name="Yang C.C."/>
            <person name="Iwamoto M."/>
            <person name="Abe T."/>
            <person name="Yamada Y."/>
            <person name="Muto A."/>
            <person name="Inokuchi H."/>
            <person name="Ikemura T."/>
            <person name="Matsumoto T."/>
            <person name="Sasaki T."/>
            <person name="Itoh T."/>
        </authorList>
    </citation>
    <scope>NUCLEOTIDE SEQUENCE [LARGE SCALE GENOMIC DNA]</scope>
    <source>
        <strain evidence="2">cv. Nipponbare</strain>
    </source>
</reference>
<dbReference type="EMBL" id="AP014960">
    <property type="protein sequence ID" value="BAS87810.1"/>
    <property type="molecule type" value="Genomic_DNA"/>
</dbReference>
<proteinExistence type="predicted"/>
<dbReference type="InParanoid" id="A0A0P0W7A3"/>
<evidence type="ECO:0000313" key="1">
    <source>
        <dbReference type="EMBL" id="BAS87810.1"/>
    </source>
</evidence>
<name>A0A0P0W7A3_ORYSJ</name>
<dbReference type="Gramene" id="Os04t0152975-00">
    <property type="protein sequence ID" value="Os04t0152975-00"/>
    <property type="gene ID" value="Os04g0152975"/>
</dbReference>
<sequence>MLSGLPRWRSKNGAQNATSLWSRVTLLRERCPRVYIAVESASRYANQRKNLSKADDSRRRIPAKRRRTICSVRLNRTRICVAHAFHSFKGPPAIVA</sequence>